<feature type="compositionally biased region" description="Basic and acidic residues" evidence="7">
    <location>
        <begin position="548"/>
        <end position="558"/>
    </location>
</feature>
<keyword evidence="5" id="KW-0464">Manganese</keyword>
<feature type="compositionally biased region" description="Basic and acidic residues" evidence="7">
    <location>
        <begin position="34"/>
        <end position="43"/>
    </location>
</feature>
<keyword evidence="6" id="KW-0378">Hydrolase</keyword>
<accession>A0AB34IUW8</accession>
<evidence type="ECO:0000313" key="10">
    <source>
        <dbReference type="Proteomes" id="UP001515480"/>
    </source>
</evidence>
<dbReference type="PROSITE" id="PS00018">
    <property type="entry name" value="EF_HAND_1"/>
    <property type="match status" value="2"/>
</dbReference>
<dbReference type="Pfam" id="PF13499">
    <property type="entry name" value="EF-hand_7"/>
    <property type="match status" value="1"/>
</dbReference>
<dbReference type="PROSITE" id="PS50222">
    <property type="entry name" value="EF_HAND_2"/>
    <property type="match status" value="2"/>
</dbReference>
<evidence type="ECO:0000256" key="3">
    <source>
        <dbReference type="ARBA" id="ARBA00022723"/>
    </source>
</evidence>
<protein>
    <recommendedName>
        <fullName evidence="6">Serine/threonine-protein phosphatase</fullName>
        <ecNumber evidence="6">3.1.3.16</ecNumber>
    </recommendedName>
</protein>
<sequence>MGCVNSTGASGTGEKYGSANPEDILLTENQGKSNPRERSEDAGFQKWSEMENAEEMTFITDEQGDASLEKLLDREFPVKVERQQSDFSSVQFWLSKLKSIDSSTNAVPETQPGFHLKPPWTMEQARSLYRYLSKPRDERLKSGEPCIPRKCVYTLLVDAFAMLEKQANESGALQHVVPPTNASEKLYVCGDTHGQLQDVLWIFELHGLPSAKNRYLFNGDIADRGANALEIFMLLFAFKLAEPTCLYINRGNHEQRDLNERPFANGGGFAWELREKYPHDEHLIELFQRIFVLFPIAALVGQWAFVIHGGLFRQAGVTLDDIAKTDNRRQPPLKLDTRDDEILFDALWADPHDGDGVVQGSTRGGFSIQFGADVTKDFCKRTGVKSVIRSHQLPKKMRGFEILHDSMLLTIFSASNYGGVCRNRGGVLVFDEKGPAEVKEFYAPTLDQIREMYDTRMVQKVMPKVDKWRNLSRLGTNNRASRQKRREGEQKAHDRWVYLLEDVNENGALSAEAMAEVQQEQSKLAGRRSSSKNMDMTSDRSKTRRASSKCDEPDDRSHLQRHSLVSQPLRGDQLGEKSSQRVHQIVFTNENEAETRKHGDILRAMLTELCRHKAELMNAFAAAEADGVDGSKRKSAKSELSYNTWLDVLCDVFPVYSSLWREYAPKLTPEGMAVPYRRWLDRFQVRLQFDHYSEFERLIMQTIGERLGAKTREMSLNQLLAYFDPDRSGAVDALELHSILEGLDLGLSKVQLQQLRYELGFTNPEGAAHPVEVMVTLLQRLPLATRDKRTSEQTERLETMLNQIRDMIRQNNKIAREAFNTKLLELFQSADTDANGLLSYDETASIITQLQEKCLSSIATGADVAPLVEYIDLDGSGAVTFLEFVASLGLTQSAEVEMERRSSSSSDSSLAVLIMEQICAALYQLDHALQKAFTRIDTTGTGWMPLENFSKALQLVASLSGAEHRTIDNWQIAALVESLKGSNLCDAQGQVDYAKFVQSFYIVDTKA</sequence>
<dbReference type="AlphaFoldDB" id="A0AB34IUW8"/>
<proteinExistence type="inferred from homology"/>
<dbReference type="GO" id="GO:0005509">
    <property type="term" value="F:calcium ion binding"/>
    <property type="evidence" value="ECO:0007669"/>
    <property type="project" value="InterPro"/>
</dbReference>
<dbReference type="GO" id="GO:0004722">
    <property type="term" value="F:protein serine/threonine phosphatase activity"/>
    <property type="evidence" value="ECO:0007669"/>
    <property type="project" value="UniProtKB-EC"/>
</dbReference>
<evidence type="ECO:0000256" key="1">
    <source>
        <dbReference type="ARBA" id="ARBA00001936"/>
    </source>
</evidence>
<dbReference type="Proteomes" id="UP001515480">
    <property type="component" value="Unassembled WGS sequence"/>
</dbReference>
<keyword evidence="4" id="KW-0106">Calcium</keyword>
<dbReference type="InterPro" id="IPR011992">
    <property type="entry name" value="EF-hand-dom_pair"/>
</dbReference>
<feature type="region of interest" description="Disordered" evidence="7">
    <location>
        <begin position="514"/>
        <end position="579"/>
    </location>
</feature>
<dbReference type="InterPro" id="IPR006186">
    <property type="entry name" value="Ser/Thr-sp_prot-phosphatase"/>
</dbReference>
<dbReference type="InterPro" id="IPR002048">
    <property type="entry name" value="EF_hand_dom"/>
</dbReference>
<dbReference type="PANTHER" id="PTHR45668">
    <property type="entry name" value="SERINE/THREONINE-PROTEIN PHOSPHATASE 5-RELATED"/>
    <property type="match status" value="1"/>
</dbReference>
<feature type="region of interest" description="Disordered" evidence="7">
    <location>
        <begin position="1"/>
        <end position="45"/>
    </location>
</feature>
<dbReference type="SUPFAM" id="SSF56300">
    <property type="entry name" value="Metallo-dependent phosphatases"/>
    <property type="match status" value="1"/>
</dbReference>
<evidence type="ECO:0000256" key="7">
    <source>
        <dbReference type="SAM" id="MobiDB-lite"/>
    </source>
</evidence>
<feature type="domain" description="EF-hand" evidence="8">
    <location>
        <begin position="711"/>
        <end position="746"/>
    </location>
</feature>
<dbReference type="InterPro" id="IPR029052">
    <property type="entry name" value="Metallo-depent_PP-like"/>
</dbReference>
<dbReference type="SMART" id="SM00054">
    <property type="entry name" value="EFh"/>
    <property type="match status" value="4"/>
</dbReference>
<evidence type="ECO:0000259" key="8">
    <source>
        <dbReference type="PROSITE" id="PS50222"/>
    </source>
</evidence>
<dbReference type="Pfam" id="PF00149">
    <property type="entry name" value="Metallophos"/>
    <property type="match status" value="1"/>
</dbReference>
<dbReference type="InterPro" id="IPR051134">
    <property type="entry name" value="PPP_phosphatase"/>
</dbReference>
<comment type="cofactor">
    <cofactor evidence="1">
        <name>Mn(2+)</name>
        <dbReference type="ChEBI" id="CHEBI:29035"/>
    </cofactor>
</comment>
<evidence type="ECO:0000256" key="4">
    <source>
        <dbReference type="ARBA" id="ARBA00022837"/>
    </source>
</evidence>
<feature type="region of interest" description="Disordered" evidence="7">
    <location>
        <begin position="472"/>
        <end position="491"/>
    </location>
</feature>
<evidence type="ECO:0000256" key="5">
    <source>
        <dbReference type="ARBA" id="ARBA00023211"/>
    </source>
</evidence>
<name>A0AB34IUW8_PRYPA</name>
<dbReference type="PROSITE" id="PS00125">
    <property type="entry name" value="SER_THR_PHOSPHATASE"/>
    <property type="match status" value="1"/>
</dbReference>
<evidence type="ECO:0000256" key="2">
    <source>
        <dbReference type="ARBA" id="ARBA00008294"/>
    </source>
</evidence>
<comment type="caution">
    <text evidence="9">The sequence shown here is derived from an EMBL/GenBank/DDBJ whole genome shotgun (WGS) entry which is preliminary data.</text>
</comment>
<dbReference type="PANTHER" id="PTHR45668:SF5">
    <property type="entry name" value="SERINE_THREONINE-PROTEIN PHOSPHATASE 5"/>
    <property type="match status" value="1"/>
</dbReference>
<dbReference type="SUPFAM" id="SSF47473">
    <property type="entry name" value="EF-hand"/>
    <property type="match status" value="1"/>
</dbReference>
<comment type="catalytic activity">
    <reaction evidence="6">
        <text>O-phospho-L-threonyl-[protein] + H2O = L-threonyl-[protein] + phosphate</text>
        <dbReference type="Rhea" id="RHEA:47004"/>
        <dbReference type="Rhea" id="RHEA-COMP:11060"/>
        <dbReference type="Rhea" id="RHEA-COMP:11605"/>
        <dbReference type="ChEBI" id="CHEBI:15377"/>
        <dbReference type="ChEBI" id="CHEBI:30013"/>
        <dbReference type="ChEBI" id="CHEBI:43474"/>
        <dbReference type="ChEBI" id="CHEBI:61977"/>
        <dbReference type="EC" id="3.1.3.16"/>
    </reaction>
</comment>
<feature type="domain" description="EF-hand" evidence="8">
    <location>
        <begin position="818"/>
        <end position="853"/>
    </location>
</feature>
<dbReference type="PRINTS" id="PR00114">
    <property type="entry name" value="STPHPHTASE"/>
</dbReference>
<dbReference type="InterPro" id="IPR004843">
    <property type="entry name" value="Calcineurin-like_PHP"/>
</dbReference>
<evidence type="ECO:0000313" key="9">
    <source>
        <dbReference type="EMBL" id="KAL1506991.1"/>
    </source>
</evidence>
<keyword evidence="10" id="KW-1185">Reference proteome</keyword>
<organism evidence="9 10">
    <name type="scientific">Prymnesium parvum</name>
    <name type="common">Toxic golden alga</name>
    <dbReference type="NCBI Taxonomy" id="97485"/>
    <lineage>
        <taxon>Eukaryota</taxon>
        <taxon>Haptista</taxon>
        <taxon>Haptophyta</taxon>
        <taxon>Prymnesiophyceae</taxon>
        <taxon>Prymnesiales</taxon>
        <taxon>Prymnesiaceae</taxon>
        <taxon>Prymnesium</taxon>
    </lineage>
</organism>
<dbReference type="Gene3D" id="1.10.238.10">
    <property type="entry name" value="EF-hand"/>
    <property type="match status" value="1"/>
</dbReference>
<evidence type="ECO:0000256" key="6">
    <source>
        <dbReference type="RuleBase" id="RU004273"/>
    </source>
</evidence>
<gene>
    <name evidence="9" type="ORF">AB1Y20_007854</name>
</gene>
<dbReference type="Gene3D" id="3.60.21.10">
    <property type="match status" value="1"/>
</dbReference>
<dbReference type="SMART" id="SM00156">
    <property type="entry name" value="PP2Ac"/>
    <property type="match status" value="1"/>
</dbReference>
<keyword evidence="3" id="KW-0479">Metal-binding</keyword>
<comment type="similarity">
    <text evidence="2 6">Belongs to the PPP phosphatase family.</text>
</comment>
<reference evidence="9 10" key="1">
    <citation type="journal article" date="2024" name="Science">
        <title>Giant polyketide synthase enzymes in the biosynthesis of giant marine polyether toxins.</title>
        <authorList>
            <person name="Fallon T.R."/>
            <person name="Shende V.V."/>
            <person name="Wierzbicki I.H."/>
            <person name="Pendleton A.L."/>
            <person name="Watervoot N.F."/>
            <person name="Auber R.P."/>
            <person name="Gonzalez D.J."/>
            <person name="Wisecaver J.H."/>
            <person name="Moore B.S."/>
        </authorList>
    </citation>
    <scope>NUCLEOTIDE SEQUENCE [LARGE SCALE GENOMIC DNA]</scope>
    <source>
        <strain evidence="9 10">12B1</strain>
    </source>
</reference>
<dbReference type="EMBL" id="JBGBPQ010000018">
    <property type="protein sequence ID" value="KAL1506991.1"/>
    <property type="molecule type" value="Genomic_DNA"/>
</dbReference>
<dbReference type="EC" id="3.1.3.16" evidence="6"/>
<dbReference type="InterPro" id="IPR018247">
    <property type="entry name" value="EF_Hand_1_Ca_BS"/>
</dbReference>